<keyword evidence="2" id="KW-0732">Signal</keyword>
<dbReference type="SUPFAM" id="SSF52833">
    <property type="entry name" value="Thioredoxin-like"/>
    <property type="match status" value="1"/>
</dbReference>
<dbReference type="EMBL" id="PDWK01000045">
    <property type="protein sequence ID" value="KAF1688539.1"/>
    <property type="molecule type" value="Genomic_DNA"/>
</dbReference>
<dbReference type="PROSITE" id="PS51352">
    <property type="entry name" value="THIOREDOXIN_2"/>
    <property type="match status" value="1"/>
</dbReference>
<reference evidence="4" key="1">
    <citation type="submission" date="2017-10" db="EMBL/GenBank/DDBJ databases">
        <title>Whole genome sequencing of members of genus Pseudoxanthomonas.</title>
        <authorList>
            <person name="Kumar S."/>
            <person name="Bansal K."/>
            <person name="Kaur A."/>
            <person name="Patil P."/>
            <person name="Sharma S."/>
            <person name="Patil P.B."/>
        </authorList>
    </citation>
    <scope>NUCLEOTIDE SEQUENCE</scope>
    <source>
        <strain evidence="4">DSM 22914</strain>
    </source>
</reference>
<sequence length="210" mass="21291">MAPAGRRAGMTAAWPAALAACLLAACRGGEAPVAAAPPLPAEAGAEAQAPPAADARVPVTSGDTAPAADIAALAALRAGFDPTRDPAADLATARLEAARGGRRIVLEFGQAGCRACEALSAHIEGEPALRRLRDAGLVWVKVDRGASDNAGFVAGYPGADRAPAPYLLVLDADGQVLHAQDGRALLRDGRPDGDRVRGFLEQWASPPATP</sequence>
<feature type="chain" id="PRO_5037434714" description="Thioredoxin domain-containing protein" evidence="2">
    <location>
        <begin position="20"/>
        <end position="210"/>
    </location>
</feature>
<feature type="signal peptide" evidence="2">
    <location>
        <begin position="1"/>
        <end position="19"/>
    </location>
</feature>
<gene>
    <name evidence="4" type="ORF">CR938_09530</name>
</gene>
<accession>A0A921TFN6</accession>
<feature type="region of interest" description="Disordered" evidence="1">
    <location>
        <begin position="42"/>
        <end position="61"/>
    </location>
</feature>
<dbReference type="AlphaFoldDB" id="A0A921TFN6"/>
<protein>
    <recommendedName>
        <fullName evidence="3">Thioredoxin domain-containing protein</fullName>
    </recommendedName>
</protein>
<dbReference type="Proteomes" id="UP000717981">
    <property type="component" value="Unassembled WGS sequence"/>
</dbReference>
<evidence type="ECO:0000313" key="5">
    <source>
        <dbReference type="Proteomes" id="UP000717981"/>
    </source>
</evidence>
<dbReference type="Gene3D" id="3.40.30.10">
    <property type="entry name" value="Glutaredoxin"/>
    <property type="match status" value="1"/>
</dbReference>
<dbReference type="InterPro" id="IPR036249">
    <property type="entry name" value="Thioredoxin-like_sf"/>
</dbReference>
<evidence type="ECO:0000313" key="4">
    <source>
        <dbReference type="EMBL" id="KAF1688539.1"/>
    </source>
</evidence>
<name>A0A921TFN6_9GAMM</name>
<proteinExistence type="predicted"/>
<comment type="caution">
    <text evidence="4">The sequence shown here is derived from an EMBL/GenBank/DDBJ whole genome shotgun (WGS) entry which is preliminary data.</text>
</comment>
<keyword evidence="5" id="KW-1185">Reference proteome</keyword>
<dbReference type="PROSITE" id="PS51257">
    <property type="entry name" value="PROKAR_LIPOPROTEIN"/>
    <property type="match status" value="1"/>
</dbReference>
<organism evidence="4 5">
    <name type="scientific">Pseudoxanthomonas taiwanensis</name>
    <dbReference type="NCBI Taxonomy" id="176598"/>
    <lineage>
        <taxon>Bacteria</taxon>
        <taxon>Pseudomonadati</taxon>
        <taxon>Pseudomonadota</taxon>
        <taxon>Gammaproteobacteria</taxon>
        <taxon>Lysobacterales</taxon>
        <taxon>Lysobacteraceae</taxon>
        <taxon>Pseudoxanthomonas</taxon>
    </lineage>
</organism>
<evidence type="ECO:0000256" key="2">
    <source>
        <dbReference type="SAM" id="SignalP"/>
    </source>
</evidence>
<feature type="domain" description="Thioredoxin" evidence="3">
    <location>
        <begin position="59"/>
        <end position="205"/>
    </location>
</feature>
<dbReference type="InterPro" id="IPR013766">
    <property type="entry name" value="Thioredoxin_domain"/>
</dbReference>
<evidence type="ECO:0000259" key="3">
    <source>
        <dbReference type="PROSITE" id="PS51352"/>
    </source>
</evidence>
<evidence type="ECO:0000256" key="1">
    <source>
        <dbReference type="SAM" id="MobiDB-lite"/>
    </source>
</evidence>